<dbReference type="KEGG" id="kra:Krad_3735"/>
<dbReference type="PANTHER" id="PTHR31047:SF0">
    <property type="entry name" value="MEIOTICALLY UP-REGULATED GENE 157 PROTEIN"/>
    <property type="match status" value="1"/>
</dbReference>
<dbReference type="eggNOG" id="COG3538">
    <property type="taxonomic scope" value="Bacteria"/>
</dbReference>
<dbReference type="STRING" id="266940.Krad_3735"/>
<reference evidence="2" key="1">
    <citation type="journal article" date="2008" name="PLoS ONE">
        <title>Survival in nuclear waste, extreme resistance, and potential applications gleaned from the genome sequence of Kineococcus radiotolerans SRS30216.</title>
        <authorList>
            <person name="Bagwell C.E."/>
            <person name="Bhat S."/>
            <person name="Hawkins G.M."/>
            <person name="Smith B.W."/>
            <person name="Biswas T."/>
            <person name="Hoover T.R."/>
            <person name="Saunders E."/>
            <person name="Han C.S."/>
            <person name="Tsodikov O.V."/>
            <person name="Shimkets L.J."/>
        </authorList>
    </citation>
    <scope>NUCLEOTIDE SEQUENCE [LARGE SCALE GENOMIC DNA]</scope>
    <source>
        <strain evidence="2">ATCC BAA-149 / DSM 14245 / SRS30216</strain>
    </source>
</reference>
<dbReference type="PIRSF" id="PIRSF028846">
    <property type="entry name" value="UCP028846"/>
    <property type="match status" value="1"/>
</dbReference>
<dbReference type="SMART" id="SM01149">
    <property type="entry name" value="DUF1237"/>
    <property type="match status" value="1"/>
</dbReference>
<evidence type="ECO:0000313" key="2">
    <source>
        <dbReference type="Proteomes" id="UP000001116"/>
    </source>
</evidence>
<keyword evidence="2" id="KW-1185">Reference proteome</keyword>
<dbReference type="Pfam" id="PF06824">
    <property type="entry name" value="Glyco_hydro_125"/>
    <property type="match status" value="1"/>
</dbReference>
<organism evidence="1 2">
    <name type="scientific">Kineococcus radiotolerans (strain ATCC BAA-149 / DSM 14245 / SRS30216)</name>
    <dbReference type="NCBI Taxonomy" id="266940"/>
    <lineage>
        <taxon>Bacteria</taxon>
        <taxon>Bacillati</taxon>
        <taxon>Actinomycetota</taxon>
        <taxon>Actinomycetes</taxon>
        <taxon>Kineosporiales</taxon>
        <taxon>Kineosporiaceae</taxon>
        <taxon>Kineococcus</taxon>
    </lineage>
</organism>
<gene>
    <name evidence="1" type="ordered locus">Krad_3735</name>
</gene>
<accession>A6WEF9</accession>
<dbReference type="PANTHER" id="PTHR31047">
    <property type="entry name" value="MEIOTICALLY UP-REGULATED GENE 157 PROTEIN"/>
    <property type="match status" value="1"/>
</dbReference>
<dbReference type="GO" id="GO:0005975">
    <property type="term" value="P:carbohydrate metabolic process"/>
    <property type="evidence" value="ECO:0007669"/>
    <property type="project" value="InterPro"/>
</dbReference>
<dbReference type="EMBL" id="CP000750">
    <property type="protein sequence ID" value="ABS05198.1"/>
    <property type="molecule type" value="Genomic_DNA"/>
</dbReference>
<name>A6WEF9_KINRD</name>
<dbReference type="AlphaFoldDB" id="A6WEF9"/>
<dbReference type="InterPro" id="IPR008928">
    <property type="entry name" value="6-hairpin_glycosidase_sf"/>
</dbReference>
<protein>
    <submittedName>
        <fullName evidence="1">Uncharacterized conserved protein UCP028846</fullName>
    </submittedName>
</protein>
<dbReference type="InterPro" id="IPR012341">
    <property type="entry name" value="6hp_glycosidase-like_sf"/>
</dbReference>
<dbReference type="Proteomes" id="UP000001116">
    <property type="component" value="Chromosome"/>
</dbReference>
<dbReference type="SUPFAM" id="SSF48208">
    <property type="entry name" value="Six-hairpin glycosidases"/>
    <property type="match status" value="1"/>
</dbReference>
<evidence type="ECO:0000313" key="1">
    <source>
        <dbReference type="EMBL" id="ABS05198.1"/>
    </source>
</evidence>
<proteinExistence type="predicted"/>
<dbReference type="Gene3D" id="1.50.10.10">
    <property type="match status" value="1"/>
</dbReference>
<dbReference type="InterPro" id="IPR008313">
    <property type="entry name" value="GH125"/>
</dbReference>
<sequence>MGPAGVGPAAAGTGAHYRSRMTGLLPDPLVEDLAARVAQRAGERVGRLFARALRETVERTPTVRPDGSVFVVTGDIPAMWLRDSTAQWQPYLLLLDRAPALTGVIAGVLRAQFAAVRHDPYANAFNDGPTGACHEPGDLGDDPWLWERKYEVDSLAFPVLLAHRLRRATGRDDLLGADAHPAMRRVVDLWRLEQDHEERSPYRFVRPTDLRSETLDRDGLGTPVARTGMTWSGFRPSDDACEFGYNVPANLFAARALDHVATFAAEVFADPALARDAAALAAELRAGVAEHGVVEHPVHGRVWAYEVDGLGGRLLADDANTPSLLSLPLLGACAADDPLYRATRALVLSEENPWFHRGTAAAGIGSPHTPDRYVWPISLAVQALTGGDPDEAVATLRLIADTDDGTLHVHEGFHVDDPSRWTREWFSWADATFCELALSLLGMRVLDLDAA</sequence>
<dbReference type="HOGENOM" id="CLU_023537_0_0_11"/>